<gene>
    <name evidence="6" type="ORF">IAB05_06265</name>
</gene>
<evidence type="ECO:0000256" key="4">
    <source>
        <dbReference type="ARBA" id="ARBA00023136"/>
    </source>
</evidence>
<evidence type="ECO:0000256" key="1">
    <source>
        <dbReference type="ARBA" id="ARBA00004141"/>
    </source>
</evidence>
<comment type="subcellular location">
    <subcellularLocation>
        <location evidence="1">Membrane</location>
        <topology evidence="1">Multi-pass membrane protein</topology>
    </subcellularLocation>
</comment>
<name>A0A9D1MJ38_9FIRM</name>
<dbReference type="Pfam" id="PF02361">
    <property type="entry name" value="CbiQ"/>
    <property type="match status" value="1"/>
</dbReference>
<keyword evidence="2 5" id="KW-0812">Transmembrane</keyword>
<dbReference type="Proteomes" id="UP000824094">
    <property type="component" value="Unassembled WGS sequence"/>
</dbReference>
<feature type="transmembrane region" description="Helical" evidence="5">
    <location>
        <begin position="149"/>
        <end position="170"/>
    </location>
</feature>
<evidence type="ECO:0000313" key="6">
    <source>
        <dbReference type="EMBL" id="HIU60978.1"/>
    </source>
</evidence>
<reference evidence="6" key="1">
    <citation type="submission" date="2020-10" db="EMBL/GenBank/DDBJ databases">
        <authorList>
            <person name="Gilroy R."/>
        </authorList>
    </citation>
    <scope>NUCLEOTIDE SEQUENCE</scope>
    <source>
        <strain evidence="6">18911</strain>
    </source>
</reference>
<keyword evidence="4 5" id="KW-0472">Membrane</keyword>
<feature type="transmembrane region" description="Helical" evidence="5">
    <location>
        <begin position="243"/>
        <end position="262"/>
    </location>
</feature>
<dbReference type="InterPro" id="IPR003339">
    <property type="entry name" value="ABC/ECF_trnsptr_transmembrane"/>
</dbReference>
<evidence type="ECO:0000256" key="3">
    <source>
        <dbReference type="ARBA" id="ARBA00022989"/>
    </source>
</evidence>
<proteinExistence type="predicted"/>
<feature type="transmembrane region" description="Helical" evidence="5">
    <location>
        <begin position="21"/>
        <end position="38"/>
    </location>
</feature>
<feature type="transmembrane region" description="Helical" evidence="5">
    <location>
        <begin position="69"/>
        <end position="86"/>
    </location>
</feature>
<reference evidence="6" key="2">
    <citation type="journal article" date="2021" name="PeerJ">
        <title>Extensive microbial diversity within the chicken gut microbiome revealed by metagenomics and culture.</title>
        <authorList>
            <person name="Gilroy R."/>
            <person name="Ravi A."/>
            <person name="Getino M."/>
            <person name="Pursley I."/>
            <person name="Horton D.L."/>
            <person name="Alikhan N.F."/>
            <person name="Baker D."/>
            <person name="Gharbi K."/>
            <person name="Hall N."/>
            <person name="Watson M."/>
            <person name="Adriaenssens E.M."/>
            <person name="Foster-Nyarko E."/>
            <person name="Jarju S."/>
            <person name="Secka A."/>
            <person name="Antonio M."/>
            <person name="Oren A."/>
            <person name="Chaudhuri R.R."/>
            <person name="La Ragione R."/>
            <person name="Hildebrand F."/>
            <person name="Pallen M.J."/>
        </authorList>
    </citation>
    <scope>NUCLEOTIDE SEQUENCE</scope>
    <source>
        <strain evidence="6">18911</strain>
    </source>
</reference>
<sequence length="282" mass="31606">MKDISLGQFYPADSFTHKMDPRAKLVLVVAFIVMAFLAKNFLSYFAVMICVVSAILVSRIPITKVLKSIKAIIFILVFTGILNLLFYNGDTVLWECWRVKITVEGIIFSIKMVLRLVLLVMGTTLLTYTTTPTAITDGMESLMKPLKYIKVPVHDIAVIMSIALRFIPIISEEVDKIMMAQKARGAAFDNGGLLKRAKALLPVLIPLFVSAFRRAEELASALDARCYNATPNRTRYKVMKFSWRDLIGVIGVAVFIVLVVALNNNFWGAYEAVPAVWWLFSV</sequence>
<organism evidence="6 7">
    <name type="scientific">Candidatus Stercoripulliclostridium merdigallinarum</name>
    <dbReference type="NCBI Taxonomy" id="2840951"/>
    <lineage>
        <taxon>Bacteria</taxon>
        <taxon>Bacillati</taxon>
        <taxon>Bacillota</taxon>
        <taxon>Clostridia</taxon>
        <taxon>Eubacteriales</taxon>
        <taxon>Candidatus Stercoripulliclostridium</taxon>
    </lineage>
</organism>
<evidence type="ECO:0000256" key="5">
    <source>
        <dbReference type="SAM" id="Phobius"/>
    </source>
</evidence>
<evidence type="ECO:0000313" key="7">
    <source>
        <dbReference type="Proteomes" id="UP000824094"/>
    </source>
</evidence>
<dbReference type="PANTHER" id="PTHR33514">
    <property type="entry name" value="PROTEIN ABCI12, CHLOROPLASTIC"/>
    <property type="match status" value="1"/>
</dbReference>
<dbReference type="EMBL" id="DVNF01000183">
    <property type="protein sequence ID" value="HIU60978.1"/>
    <property type="molecule type" value="Genomic_DNA"/>
</dbReference>
<protein>
    <submittedName>
        <fullName evidence="6">Energy-coupling factor transporter transmembrane protein EcfT</fullName>
    </submittedName>
</protein>
<keyword evidence="3 5" id="KW-1133">Transmembrane helix</keyword>
<evidence type="ECO:0000256" key="2">
    <source>
        <dbReference type="ARBA" id="ARBA00022692"/>
    </source>
</evidence>
<dbReference type="PANTHER" id="PTHR33514:SF13">
    <property type="entry name" value="PROTEIN ABCI12, CHLOROPLASTIC"/>
    <property type="match status" value="1"/>
</dbReference>
<accession>A0A9D1MJ38</accession>
<dbReference type="AlphaFoldDB" id="A0A9D1MJ38"/>
<comment type="caution">
    <text evidence="6">The sequence shown here is derived from an EMBL/GenBank/DDBJ whole genome shotgun (WGS) entry which is preliminary data.</text>
</comment>
<feature type="transmembrane region" description="Helical" evidence="5">
    <location>
        <begin position="106"/>
        <end position="128"/>
    </location>
</feature>
<dbReference type="CDD" id="cd16914">
    <property type="entry name" value="EcfT"/>
    <property type="match status" value="1"/>
</dbReference>
<dbReference type="GO" id="GO:0005886">
    <property type="term" value="C:plasma membrane"/>
    <property type="evidence" value="ECO:0007669"/>
    <property type="project" value="TreeGrafter"/>
</dbReference>